<comment type="caution">
    <text evidence="2">The sequence shown here is derived from an EMBL/GenBank/DDBJ whole genome shotgun (WGS) entry which is preliminary data.</text>
</comment>
<dbReference type="Gene3D" id="3.30.700.10">
    <property type="entry name" value="Glycoprotein, Type 4 Pilin"/>
    <property type="match status" value="1"/>
</dbReference>
<evidence type="ECO:0000313" key="3">
    <source>
        <dbReference type="Proteomes" id="UP000281726"/>
    </source>
</evidence>
<dbReference type="SUPFAM" id="SSF54523">
    <property type="entry name" value="Pili subunits"/>
    <property type="match status" value="1"/>
</dbReference>
<accession>A0A3A9ZIS9</accession>
<dbReference type="InterPro" id="IPR045584">
    <property type="entry name" value="Pilin-like"/>
</dbReference>
<feature type="domain" description="Type II secretion system protein GspG C-terminal" evidence="1">
    <location>
        <begin position="31"/>
        <end position="70"/>
    </location>
</feature>
<dbReference type="Pfam" id="PF08334">
    <property type="entry name" value="T2SSG"/>
    <property type="match status" value="1"/>
</dbReference>
<dbReference type="OrthoDB" id="8563833at2"/>
<protein>
    <recommendedName>
        <fullName evidence="1">Type II secretion system protein GspG C-terminal domain-containing protein</fullName>
    </recommendedName>
</protein>
<sequence length="99" mass="10584">MQVVIDELERYHATHGRYPAQLADLAGGPYRDAWNRELVYRLPGSGNDYDLISFGADGEPGGEGVDADISAAAGASLMATWFDYTPTSGIDIAVHSVPI</sequence>
<dbReference type="Proteomes" id="UP000281726">
    <property type="component" value="Unassembled WGS sequence"/>
</dbReference>
<evidence type="ECO:0000259" key="1">
    <source>
        <dbReference type="Pfam" id="PF08334"/>
    </source>
</evidence>
<organism evidence="2 3">
    <name type="scientific">Micromonospora endolithica</name>
    <dbReference type="NCBI Taxonomy" id="230091"/>
    <lineage>
        <taxon>Bacteria</taxon>
        <taxon>Bacillati</taxon>
        <taxon>Actinomycetota</taxon>
        <taxon>Actinomycetes</taxon>
        <taxon>Micromonosporales</taxon>
        <taxon>Micromonosporaceae</taxon>
        <taxon>Micromonospora</taxon>
    </lineage>
</organism>
<reference evidence="2 3" key="1">
    <citation type="journal article" date="2004" name="Syst. Appl. Microbiol.">
        <title>Cryptoendolithic actinomycetes from antarctic sandstone rock samples: Micromonospora endolithica sp. nov. and two isolates related to Micromonospora coerulea Jensen 1932.</title>
        <authorList>
            <person name="Hirsch P."/>
            <person name="Mevs U."/>
            <person name="Kroppenstedt R.M."/>
            <person name="Schumann P."/>
            <person name="Stackebrandt E."/>
        </authorList>
    </citation>
    <scope>NUCLEOTIDE SEQUENCE [LARGE SCALE GENOMIC DNA]</scope>
    <source>
        <strain evidence="2 3">JCM 12677</strain>
    </source>
</reference>
<name>A0A3A9ZIS9_9ACTN</name>
<dbReference type="EMBL" id="RBAK01000004">
    <property type="protein sequence ID" value="RKN47935.1"/>
    <property type="molecule type" value="Genomic_DNA"/>
</dbReference>
<keyword evidence="3" id="KW-1185">Reference proteome</keyword>
<gene>
    <name evidence="2" type="ORF">D7223_12970</name>
</gene>
<dbReference type="InterPro" id="IPR013545">
    <property type="entry name" value="T2SS_protein-GspG_C"/>
</dbReference>
<evidence type="ECO:0000313" key="2">
    <source>
        <dbReference type="EMBL" id="RKN47935.1"/>
    </source>
</evidence>
<dbReference type="AlphaFoldDB" id="A0A3A9ZIS9"/>
<proteinExistence type="predicted"/>